<dbReference type="GO" id="GO:0009052">
    <property type="term" value="P:pentose-phosphate shunt, non-oxidative branch"/>
    <property type="evidence" value="ECO:0007669"/>
    <property type="project" value="TreeGrafter"/>
</dbReference>
<keyword evidence="2 5" id="KW-0413">Isomerase</keyword>
<feature type="active site" description="Proton acceptor" evidence="3">
    <location>
        <position position="65"/>
    </location>
</feature>
<dbReference type="RefSeq" id="WP_125163967.1">
    <property type="nucleotide sequence ID" value="NZ_CP034234.1"/>
</dbReference>
<evidence type="ECO:0000256" key="2">
    <source>
        <dbReference type="ARBA" id="ARBA00023235"/>
    </source>
</evidence>
<accession>A0A3Q8S6Z1</accession>
<proteinExistence type="inferred from homology"/>
<dbReference type="EC" id="5.3.1.6" evidence="5"/>
<evidence type="ECO:0000313" key="6">
    <source>
        <dbReference type="Proteomes" id="UP000278804"/>
    </source>
</evidence>
<dbReference type="SUPFAM" id="SSF89623">
    <property type="entry name" value="Ribose/Galactose isomerase RpiB/AlsB"/>
    <property type="match status" value="1"/>
</dbReference>
<dbReference type="Gene3D" id="3.40.1400.10">
    <property type="entry name" value="Sugar-phosphate isomerase, RpiB/LacA/LacB"/>
    <property type="match status" value="1"/>
</dbReference>
<protein>
    <submittedName>
        <fullName evidence="5">Ribose 5-phosphate isomerase B</fullName>
        <ecNumber evidence="5">5.3.1.6</ecNumber>
    </submittedName>
</protein>
<dbReference type="PANTHER" id="PTHR30345">
    <property type="entry name" value="RIBOSE-5-PHOSPHATE ISOMERASE B"/>
    <property type="match status" value="1"/>
</dbReference>
<dbReference type="PIRSF" id="PIRSF005384">
    <property type="entry name" value="RpiB_LacA_B"/>
    <property type="match status" value="1"/>
</dbReference>
<feature type="binding site" evidence="4">
    <location>
        <position position="137"/>
    </location>
    <ligand>
        <name>D-ribulose 5-phosphate</name>
        <dbReference type="ChEBI" id="CHEBI:58121"/>
    </ligand>
</feature>
<organism evidence="5 6">
    <name type="scientific">Erysipelothrix piscisicarius</name>
    <dbReference type="NCBI Taxonomy" id="2485784"/>
    <lineage>
        <taxon>Bacteria</taxon>
        <taxon>Bacillati</taxon>
        <taxon>Bacillota</taxon>
        <taxon>Erysipelotrichia</taxon>
        <taxon>Erysipelotrichales</taxon>
        <taxon>Erysipelotrichaceae</taxon>
        <taxon>Erysipelothrix</taxon>
    </lineage>
</organism>
<dbReference type="InterPro" id="IPR003500">
    <property type="entry name" value="RpiB_LacA_LacB"/>
</dbReference>
<feature type="binding site" evidence="4">
    <location>
        <position position="133"/>
    </location>
    <ligand>
        <name>D-ribulose 5-phosphate</name>
        <dbReference type="ChEBI" id="CHEBI:58121"/>
    </ligand>
</feature>
<feature type="binding site" evidence="4">
    <location>
        <position position="99"/>
    </location>
    <ligand>
        <name>D-ribulose 5-phosphate</name>
        <dbReference type="ChEBI" id="CHEBI:58121"/>
    </ligand>
</feature>
<dbReference type="InterPro" id="IPR004785">
    <property type="entry name" value="RpiB"/>
</dbReference>
<feature type="binding site" evidence="4">
    <location>
        <position position="109"/>
    </location>
    <ligand>
        <name>D-ribulose 5-phosphate</name>
        <dbReference type="ChEBI" id="CHEBI:58121"/>
    </ligand>
</feature>
<evidence type="ECO:0000256" key="4">
    <source>
        <dbReference type="PIRSR" id="PIRSR005384-2"/>
    </source>
</evidence>
<dbReference type="KEGG" id="eri:EEI45_02140"/>
<dbReference type="AlphaFoldDB" id="A0A3Q8S6Z1"/>
<dbReference type="NCBIfam" id="TIGR00689">
    <property type="entry name" value="rpiB_lacA_lacB"/>
    <property type="match status" value="1"/>
</dbReference>
<evidence type="ECO:0000313" key="5">
    <source>
        <dbReference type="EMBL" id="AZK43750.1"/>
    </source>
</evidence>
<dbReference type="GO" id="GO:0019316">
    <property type="term" value="P:D-allose catabolic process"/>
    <property type="evidence" value="ECO:0007669"/>
    <property type="project" value="TreeGrafter"/>
</dbReference>
<dbReference type="Proteomes" id="UP000278804">
    <property type="component" value="Chromosome"/>
</dbReference>
<evidence type="ECO:0000256" key="1">
    <source>
        <dbReference type="ARBA" id="ARBA00008754"/>
    </source>
</evidence>
<dbReference type="PANTHER" id="PTHR30345:SF0">
    <property type="entry name" value="DNA DAMAGE-REPAIR_TOLERATION PROTEIN DRT102"/>
    <property type="match status" value="1"/>
</dbReference>
<feature type="binding site" evidence="4">
    <location>
        <begin position="8"/>
        <end position="9"/>
    </location>
    <ligand>
        <name>D-ribulose 5-phosphate</name>
        <dbReference type="ChEBI" id="CHEBI:58121"/>
    </ligand>
</feature>
<dbReference type="EMBL" id="CP034234">
    <property type="protein sequence ID" value="AZK43750.1"/>
    <property type="molecule type" value="Genomic_DNA"/>
</dbReference>
<sequence>MKIAIAADHGGFETKEGLRLVLEEMGHEVKDFGVYSEESQDYPDFAYPAAKAVAEGLYDRGVVVCGTGVGVSIVANKVKGIRCALVTSTEVAQLTREHNDSNMLALGGRTTPYETNVAILKTWIETPYSEDARHGRRICKISDLETKEGRE</sequence>
<name>A0A3Q8S6Z1_9FIRM</name>
<dbReference type="InterPro" id="IPR036569">
    <property type="entry name" value="RpiB_LacA_LacB_sf"/>
</dbReference>
<comment type="similarity">
    <text evidence="1">Belongs to the LacAB/RpiB family.</text>
</comment>
<dbReference type="GO" id="GO:0004751">
    <property type="term" value="F:ribose-5-phosphate isomerase activity"/>
    <property type="evidence" value="ECO:0007669"/>
    <property type="project" value="UniProtKB-EC"/>
</dbReference>
<reference evidence="5 6" key="1">
    <citation type="journal article" date="2020" name="Int. J. Syst. Evol. Microbiol.">
        <title>Description of Erysipelothrix piscisicarius sp. nov., an emergent fish pathogen, and assessment of virulence using a tiger barb (Puntigrus tetrazona) infection model.</title>
        <authorList>
            <person name="Pomaranski E.K."/>
            <person name="Griffin M.J."/>
            <person name="Camus A.C."/>
            <person name="Armwood A.R."/>
            <person name="Shelley J."/>
            <person name="Waldbieser G.C."/>
            <person name="LaFrentz B.R."/>
            <person name="Garcia J.C."/>
            <person name="Yanong R."/>
            <person name="Soto E."/>
        </authorList>
    </citation>
    <scope>NUCLEOTIDE SEQUENCE [LARGE SCALE GENOMIC DNA]</scope>
    <source>
        <strain evidence="5 6">15TAL0474</strain>
    </source>
</reference>
<dbReference type="NCBIfam" id="TIGR01120">
    <property type="entry name" value="rpiB"/>
    <property type="match status" value="1"/>
</dbReference>
<dbReference type="NCBIfam" id="NF004051">
    <property type="entry name" value="PRK05571.1"/>
    <property type="match status" value="1"/>
</dbReference>
<feature type="active site" description="Proton donor" evidence="3">
    <location>
        <position position="98"/>
    </location>
</feature>
<evidence type="ECO:0000256" key="3">
    <source>
        <dbReference type="PIRSR" id="PIRSR005384-1"/>
    </source>
</evidence>
<gene>
    <name evidence="5" type="primary">rpiB</name>
    <name evidence="5" type="ORF">EEI45_02140</name>
</gene>
<keyword evidence="6" id="KW-1185">Reference proteome</keyword>
<feature type="binding site" evidence="4">
    <location>
        <begin position="66"/>
        <end position="70"/>
    </location>
    <ligand>
        <name>D-ribulose 5-phosphate</name>
        <dbReference type="ChEBI" id="CHEBI:58121"/>
    </ligand>
</feature>
<dbReference type="Pfam" id="PF02502">
    <property type="entry name" value="LacAB_rpiB"/>
    <property type="match status" value="1"/>
</dbReference>